<dbReference type="REBASE" id="223322">
    <property type="entry name" value="SfoKY5ORF6041P"/>
</dbReference>
<proteinExistence type="predicted"/>
<feature type="compositionally biased region" description="Basic and acidic residues" evidence="6">
    <location>
        <begin position="518"/>
        <end position="534"/>
    </location>
</feature>
<dbReference type="EMBL" id="CP022685">
    <property type="protein sequence ID" value="ATL31059.1"/>
    <property type="molecule type" value="Genomic_DNA"/>
</dbReference>
<protein>
    <recommendedName>
        <fullName evidence="1">site-specific DNA-methyltransferase (adenine-specific)</fullName>
        <ecNumber evidence="1">2.1.1.72</ecNumber>
    </recommendedName>
</protein>
<dbReference type="InterPro" id="IPR050953">
    <property type="entry name" value="N4_N6_ade-DNA_methylase"/>
</dbReference>
<feature type="region of interest" description="Disordered" evidence="6">
    <location>
        <begin position="1358"/>
        <end position="1407"/>
    </location>
</feature>
<dbReference type="Proteomes" id="UP000221011">
    <property type="component" value="Chromosome"/>
</dbReference>
<dbReference type="PANTHER" id="PTHR33841:SF1">
    <property type="entry name" value="DNA METHYLTRANSFERASE A"/>
    <property type="match status" value="1"/>
</dbReference>
<dbReference type="InterPro" id="IPR002052">
    <property type="entry name" value="DNA_methylase_N6_adenine_CS"/>
</dbReference>
<dbReference type="PRINTS" id="PR00507">
    <property type="entry name" value="N12N6MTFRASE"/>
</dbReference>
<accession>A0A291QH68</accession>
<dbReference type="GO" id="GO:0032259">
    <property type="term" value="P:methylation"/>
    <property type="evidence" value="ECO:0007669"/>
    <property type="project" value="UniProtKB-KW"/>
</dbReference>
<evidence type="ECO:0000256" key="5">
    <source>
        <dbReference type="ARBA" id="ARBA00047942"/>
    </source>
</evidence>
<evidence type="ECO:0000256" key="2">
    <source>
        <dbReference type="ARBA" id="ARBA00022603"/>
    </source>
</evidence>
<dbReference type="GO" id="GO:0009007">
    <property type="term" value="F:site-specific DNA-methyltransferase (adenine-specific) activity"/>
    <property type="evidence" value="ECO:0007669"/>
    <property type="project" value="UniProtKB-EC"/>
</dbReference>
<evidence type="ECO:0000256" key="1">
    <source>
        <dbReference type="ARBA" id="ARBA00011900"/>
    </source>
</evidence>
<keyword evidence="3" id="KW-0808">Transferase</keyword>
<feature type="domain" description="MmeI-like target recognition" evidence="8">
    <location>
        <begin position="1069"/>
        <end position="1248"/>
    </location>
</feature>
<evidence type="ECO:0000313" key="10">
    <source>
        <dbReference type="Proteomes" id="UP000221011"/>
    </source>
</evidence>
<feature type="region of interest" description="Disordered" evidence="6">
    <location>
        <begin position="1"/>
        <end position="26"/>
    </location>
</feature>
<feature type="region of interest" description="Disordered" evidence="6">
    <location>
        <begin position="515"/>
        <end position="534"/>
    </location>
</feature>
<dbReference type="GO" id="GO:0006304">
    <property type="term" value="P:DNA modification"/>
    <property type="evidence" value="ECO:0007669"/>
    <property type="project" value="InterPro"/>
</dbReference>
<keyword evidence="4" id="KW-0949">S-adenosyl-L-methionine</keyword>
<dbReference type="InterPro" id="IPR029063">
    <property type="entry name" value="SAM-dependent_MTases_sf"/>
</dbReference>
<feature type="compositionally biased region" description="Basic and acidic residues" evidence="6">
    <location>
        <begin position="856"/>
        <end position="872"/>
    </location>
</feature>
<evidence type="ECO:0000313" key="9">
    <source>
        <dbReference type="EMBL" id="ATL31059.1"/>
    </source>
</evidence>
<keyword evidence="2" id="KW-0489">Methyltransferase</keyword>
<dbReference type="PANTHER" id="PTHR33841">
    <property type="entry name" value="DNA METHYLTRANSFERASE YEEA-RELATED"/>
    <property type="match status" value="1"/>
</dbReference>
<dbReference type="KEGG" id="sfk:KY5_6041c"/>
<evidence type="ECO:0000256" key="3">
    <source>
        <dbReference type="ARBA" id="ARBA00022679"/>
    </source>
</evidence>
<comment type="catalytic activity">
    <reaction evidence="5">
        <text>a 2'-deoxyadenosine in DNA + S-adenosyl-L-methionine = an N(6)-methyl-2'-deoxyadenosine in DNA + S-adenosyl-L-homocysteine + H(+)</text>
        <dbReference type="Rhea" id="RHEA:15197"/>
        <dbReference type="Rhea" id="RHEA-COMP:12418"/>
        <dbReference type="Rhea" id="RHEA-COMP:12419"/>
        <dbReference type="ChEBI" id="CHEBI:15378"/>
        <dbReference type="ChEBI" id="CHEBI:57856"/>
        <dbReference type="ChEBI" id="CHEBI:59789"/>
        <dbReference type="ChEBI" id="CHEBI:90615"/>
        <dbReference type="ChEBI" id="CHEBI:90616"/>
        <dbReference type="EC" id="2.1.1.72"/>
    </reaction>
</comment>
<keyword evidence="10" id="KW-1185">Reference proteome</keyword>
<evidence type="ECO:0000259" key="7">
    <source>
        <dbReference type="Pfam" id="PF07669"/>
    </source>
</evidence>
<feature type="compositionally biased region" description="Polar residues" evidence="6">
    <location>
        <begin position="7"/>
        <end position="19"/>
    </location>
</feature>
<dbReference type="InterPro" id="IPR011639">
    <property type="entry name" value="MethylTrfase_TaqI-like_dom"/>
</dbReference>
<gene>
    <name evidence="9" type="ORF">KY5_6041c</name>
</gene>
<dbReference type="EC" id="2.1.1.72" evidence="1"/>
<evidence type="ECO:0000256" key="6">
    <source>
        <dbReference type="SAM" id="MobiDB-lite"/>
    </source>
</evidence>
<reference evidence="9 10" key="1">
    <citation type="submission" date="2017-08" db="EMBL/GenBank/DDBJ databases">
        <title>Complete Genome Sequence of Streptomyces formicae KY5, the formicamycin producer.</title>
        <authorList>
            <person name="Holmes N.A."/>
            <person name="Devine R."/>
            <person name="Qin Z."/>
            <person name="Seipke R.F."/>
            <person name="Wilkinson B."/>
            <person name="Hutchings M.I."/>
        </authorList>
    </citation>
    <scope>NUCLEOTIDE SEQUENCE [LARGE SCALE GENOMIC DNA]</scope>
    <source>
        <strain evidence="9 10">KY5</strain>
    </source>
</reference>
<sequence length="1407" mass="155323">MARSAPTVRTRTRPYNSRGTPPDGRQQHKEWLALVSIDGPFLPLSTLTCVWPRLDALDEAARRLLRQAHRAWQSDPQRIHGDWIRHLLGSLLGWADALHEEPDLLARLAFHESGHQEPLTPSFALTSPDTHDPTAPEPSEIALLGLVCAPGTVPTARQPGTAWAESPADQLARMCRHHGTGLGLVAAGRWWTLVWAPRDAPTSYVTFDTADWASAADRPVVRAFLSLLCRRRFFSVPNDETLSHLLSHAEDETEDLTESLGRQVKEAVDLLVAAIGRTDQEARGSNRPGLGREPAAEVYKAALSTQMRILFVFFAEERGLLPADNPLYVSAYSAGALCVDLEAQARATSEEDLEQSHAAWHRLVALFRAVYQGVDHPRLQVCGYDGSLFDPRRHPWLEPGDGSSPWPVDDRTVLHMLRAVQFVTVGRGRTRERRRTAFGQLSISQIGHVYEGLLEYEGRRAADPVVGLIGKPGREIQVELAELERLAAEAAQHPDAPGRLAAALADRYKKSGLGTPKAVERALRPPETSEREEARRKLLAGTNGDLGLAERLLPFNGIIRRDLRGLPVVVSPGGLYVGRSSTRRTTGAHYTPEELAAEVARGALEPLVHSYGPLQTADRNTWVLKPSSEILRLKIADLACGSGAFLVAACRYLAEMLLKSRARGQQGKFLRETTDANADRTILRARREIAERCLYGVDINPLAVELAKFALWLETVEPGMPFTFLDDRLLDGDSLVGLASYAQLEAMHLLPGRRRVHDRSPVDFTATVPQLTGFGGNVERAARLRSSIVDIPGTSLVALEEKRRVLREAKEAVALQERVANLLVTASLDRAARGGSGFDDASVLAADHVRRWGKSDPAGRAEVERQMDEATRRGTRGALGADGDAWKPFHWPYRFPEVFRQGGFDAVIGNPPFLGGQRLTGSLGKSFRDYYVTGIGRSARGSADLVAYFLLRAHDLLNERGQTGLIATNTLAQGDTREVGLDCLVADGVELRQAVKSAPWPSRSAVLEYCAVWTSRAAVSPGGLRVADGVEVAGLTSSLDAVSRVTGAAHRLAENQGIAFIGSYVLGLGFTMQPQAAEVLIAQDERYRKVLFPYLNGQDLNSRPDGSASRWVINFHDWREERAKEFPAAYEQVRRLVKPEREKSNRPVRREKWWWFAERAKGLYAATERTDRTLVITLVSKVVMPVMVPTGQVFAHKLCVFASDDSAMLALLSSAPHYWWAISRSSTMKADLNYSPSDVFETLPRPELTPPLREAGHRLDTHRRAIMPARGGLTATYNLVHDEKCTDPDITELRTIHRTIDEEVARAYGWHDLLDQPGGLDHGFQDTRQGPRYTVGPVARQEILDRLLEENQRRYAVETNSRDAAPGQLSFEEERQPTAVTRAAPKRRPASVPSQSSPTSSPDGAVR</sequence>
<dbReference type="InterPro" id="IPR046820">
    <property type="entry name" value="MmeI_TRD"/>
</dbReference>
<feature type="domain" description="Type II methyltransferase M.TaqI-like" evidence="7">
    <location>
        <begin position="693"/>
        <end position="973"/>
    </location>
</feature>
<feature type="region of interest" description="Disordered" evidence="6">
    <location>
        <begin position="856"/>
        <end position="876"/>
    </location>
</feature>
<dbReference type="PROSITE" id="PS00092">
    <property type="entry name" value="N6_MTASE"/>
    <property type="match status" value="1"/>
</dbReference>
<dbReference type="Gene3D" id="3.40.50.150">
    <property type="entry name" value="Vaccinia Virus protein VP39"/>
    <property type="match status" value="2"/>
</dbReference>
<evidence type="ECO:0000256" key="4">
    <source>
        <dbReference type="ARBA" id="ARBA00022691"/>
    </source>
</evidence>
<evidence type="ECO:0000259" key="8">
    <source>
        <dbReference type="Pfam" id="PF20466"/>
    </source>
</evidence>
<dbReference type="SUPFAM" id="SSF53335">
    <property type="entry name" value="S-adenosyl-L-methionine-dependent methyltransferases"/>
    <property type="match status" value="1"/>
</dbReference>
<dbReference type="Pfam" id="PF07669">
    <property type="entry name" value="Eco57I"/>
    <property type="match status" value="1"/>
</dbReference>
<dbReference type="Pfam" id="PF20466">
    <property type="entry name" value="MmeI_TRD"/>
    <property type="match status" value="1"/>
</dbReference>
<name>A0A291QH68_9ACTN</name>
<dbReference type="GO" id="GO:0003676">
    <property type="term" value="F:nucleic acid binding"/>
    <property type="evidence" value="ECO:0007669"/>
    <property type="project" value="InterPro"/>
</dbReference>
<feature type="compositionally biased region" description="Low complexity" evidence="6">
    <location>
        <begin position="1390"/>
        <end position="1407"/>
    </location>
</feature>
<organism evidence="9 10">
    <name type="scientific">Streptomyces formicae</name>
    <dbReference type="NCBI Taxonomy" id="1616117"/>
    <lineage>
        <taxon>Bacteria</taxon>
        <taxon>Bacillati</taxon>
        <taxon>Actinomycetota</taxon>
        <taxon>Actinomycetes</taxon>
        <taxon>Kitasatosporales</taxon>
        <taxon>Streptomycetaceae</taxon>
        <taxon>Streptomyces</taxon>
    </lineage>
</organism>